<dbReference type="PANTHER" id="PTHR36852:SF1">
    <property type="entry name" value="PROTEIN GVPL 2"/>
    <property type="match status" value="1"/>
</dbReference>
<dbReference type="Proteomes" id="UP000199063">
    <property type="component" value="Unassembled WGS sequence"/>
</dbReference>
<gene>
    <name evidence="4" type="ORF">SAMN05444921_109139</name>
</gene>
<dbReference type="GO" id="GO:0031411">
    <property type="term" value="C:gas vesicle"/>
    <property type="evidence" value="ECO:0007669"/>
    <property type="project" value="UniProtKB-SubCell"/>
</dbReference>
<organism evidence="4 5">
    <name type="scientific">Streptomyces wuyuanensis</name>
    <dbReference type="NCBI Taxonomy" id="1196353"/>
    <lineage>
        <taxon>Bacteria</taxon>
        <taxon>Bacillati</taxon>
        <taxon>Actinomycetota</taxon>
        <taxon>Actinomycetes</taxon>
        <taxon>Kitasatosporales</taxon>
        <taxon>Streptomycetaceae</taxon>
        <taxon>Streptomyces</taxon>
    </lineage>
</organism>
<dbReference type="GeneID" id="40830375"/>
<dbReference type="Pfam" id="PF06386">
    <property type="entry name" value="GvpL_GvpF"/>
    <property type="match status" value="1"/>
</dbReference>
<dbReference type="STRING" id="1196353.SAMN05444921_109139"/>
<keyword evidence="5" id="KW-1185">Reference proteome</keyword>
<evidence type="ECO:0000256" key="1">
    <source>
        <dbReference type="ARBA" id="ARBA00022987"/>
    </source>
</evidence>
<keyword evidence="1" id="KW-0304">Gas vesicle</keyword>
<accession>A0A1G9TVU2</accession>
<comment type="similarity">
    <text evidence="3">Belongs to the gas vesicle GvpF/GvpL family.</text>
</comment>
<dbReference type="OrthoDB" id="4864106at2"/>
<name>A0A1G9TVU2_9ACTN</name>
<dbReference type="PANTHER" id="PTHR36852">
    <property type="entry name" value="PROTEIN GVPL 2"/>
    <property type="match status" value="1"/>
</dbReference>
<dbReference type="RefSeq" id="WP_093655022.1">
    <property type="nucleotide sequence ID" value="NZ_FNHI01000009.1"/>
</dbReference>
<evidence type="ECO:0000313" key="5">
    <source>
        <dbReference type="Proteomes" id="UP000199063"/>
    </source>
</evidence>
<protein>
    <submittedName>
        <fullName evidence="4">Gas vesicle synthesis protein GvpL/GvpF</fullName>
    </submittedName>
</protein>
<evidence type="ECO:0000256" key="2">
    <source>
        <dbReference type="ARBA" id="ARBA00035108"/>
    </source>
</evidence>
<dbReference type="EMBL" id="FNHI01000009">
    <property type="protein sequence ID" value="SDM51711.1"/>
    <property type="molecule type" value="Genomic_DNA"/>
</dbReference>
<dbReference type="AlphaFoldDB" id="A0A1G9TVU2"/>
<comment type="subcellular location">
    <subcellularLocation>
        <location evidence="2">Gas vesicle</location>
    </subcellularLocation>
</comment>
<dbReference type="GO" id="GO:0031412">
    <property type="term" value="P:gas vesicle organization"/>
    <property type="evidence" value="ECO:0007669"/>
    <property type="project" value="InterPro"/>
</dbReference>
<proteinExistence type="inferred from homology"/>
<evidence type="ECO:0000313" key="4">
    <source>
        <dbReference type="EMBL" id="SDM51711.1"/>
    </source>
</evidence>
<evidence type="ECO:0000256" key="3">
    <source>
        <dbReference type="ARBA" id="ARBA00035643"/>
    </source>
</evidence>
<dbReference type="InterPro" id="IPR009430">
    <property type="entry name" value="GvpL/GvpF"/>
</dbReference>
<reference evidence="5" key="1">
    <citation type="submission" date="2016-10" db="EMBL/GenBank/DDBJ databases">
        <authorList>
            <person name="Varghese N."/>
            <person name="Submissions S."/>
        </authorList>
    </citation>
    <scope>NUCLEOTIDE SEQUENCE [LARGE SCALE GENOMIC DNA]</scope>
    <source>
        <strain evidence="5">CGMCC 4.7042</strain>
    </source>
</reference>
<sequence length="237" mass="25612">MAVYVYSIVGKEHPLRLDDFAGVGDPPSPLRTVTSGSLAAVVSDAPEGLRPKRRDLTAHQEVQTRLMADGAVLPLRFGLTAPDDDAVREALDERATEYADRLGALEGCAEYNLKVKQDEEALLRQILEDSPEARELNDAVRGGTAGPDVSLALGELVAGEVDARHASLAAGVVEALRPFSRDQQTSQPSGEDFLSVSFLVAEEQEELFLATEMSVANQMGEDFEFRLNGPLPPYSFV</sequence>